<evidence type="ECO:0000313" key="2">
    <source>
        <dbReference type="Proteomes" id="UP000253090"/>
    </source>
</evidence>
<name>A0A369B937_9BACL</name>
<dbReference type="Proteomes" id="UP000253090">
    <property type="component" value="Unassembled WGS sequence"/>
</dbReference>
<proteinExistence type="predicted"/>
<sequence>GLSGQTLGPSTRIAGGFLFRTLSRTQLTKVKTKQATLILGDLSFDQ</sequence>
<feature type="non-terminal residue" evidence="1">
    <location>
        <position position="1"/>
    </location>
</feature>
<evidence type="ECO:0000313" key="1">
    <source>
        <dbReference type="EMBL" id="RCX18050.1"/>
    </source>
</evidence>
<comment type="caution">
    <text evidence="1">The sequence shown here is derived from an EMBL/GenBank/DDBJ whole genome shotgun (WGS) entry which is preliminary data.</text>
</comment>
<organism evidence="1 2">
    <name type="scientific">Fontibacillus phaseoli</name>
    <dbReference type="NCBI Taxonomy" id="1416533"/>
    <lineage>
        <taxon>Bacteria</taxon>
        <taxon>Bacillati</taxon>
        <taxon>Bacillota</taxon>
        <taxon>Bacilli</taxon>
        <taxon>Bacillales</taxon>
        <taxon>Paenibacillaceae</taxon>
        <taxon>Fontibacillus</taxon>
    </lineage>
</organism>
<keyword evidence="2" id="KW-1185">Reference proteome</keyword>
<protein>
    <submittedName>
        <fullName evidence="1">Uncharacterized protein</fullName>
    </submittedName>
</protein>
<gene>
    <name evidence="1" type="ORF">DFP94_1071</name>
</gene>
<dbReference type="EMBL" id="QPJW01000007">
    <property type="protein sequence ID" value="RCX18050.1"/>
    <property type="molecule type" value="Genomic_DNA"/>
</dbReference>
<dbReference type="AlphaFoldDB" id="A0A369B937"/>
<reference evidence="1 2" key="1">
    <citation type="submission" date="2018-07" db="EMBL/GenBank/DDBJ databases">
        <title>Genomic Encyclopedia of Type Strains, Phase III (KMG-III): the genomes of soil and plant-associated and newly described type strains.</title>
        <authorList>
            <person name="Whitman W."/>
        </authorList>
    </citation>
    <scope>NUCLEOTIDE SEQUENCE [LARGE SCALE GENOMIC DNA]</scope>
    <source>
        <strain evidence="1 2">CECT 8333</strain>
    </source>
</reference>
<accession>A0A369B937</accession>